<dbReference type="Proteomes" id="UP000624404">
    <property type="component" value="Unassembled WGS sequence"/>
</dbReference>
<organism evidence="1 2">
    <name type="scientific">Sclerotinia trifoliorum</name>
    <dbReference type="NCBI Taxonomy" id="28548"/>
    <lineage>
        <taxon>Eukaryota</taxon>
        <taxon>Fungi</taxon>
        <taxon>Dikarya</taxon>
        <taxon>Ascomycota</taxon>
        <taxon>Pezizomycotina</taxon>
        <taxon>Leotiomycetes</taxon>
        <taxon>Helotiales</taxon>
        <taxon>Sclerotiniaceae</taxon>
        <taxon>Sclerotinia</taxon>
    </lineage>
</organism>
<dbReference type="OrthoDB" id="3558742at2759"/>
<dbReference type="SUPFAM" id="SSF48366">
    <property type="entry name" value="Ras GEF"/>
    <property type="match status" value="1"/>
</dbReference>
<sequence>MDERHIKSVVEVTKHLLVWRNYNSASSLMAGLQQAKVPLDTFPQSHQLIDSKNNYGYYRMIQHHRPGIPWMFPLVKEFRLNQHKYQVTHAQAALMFPFKS</sequence>
<dbReference type="Gene3D" id="1.10.840.10">
    <property type="entry name" value="Ras guanine-nucleotide exchange factors catalytic domain"/>
    <property type="match status" value="1"/>
</dbReference>
<proteinExistence type="predicted"/>
<keyword evidence="2" id="KW-1185">Reference proteome</keyword>
<dbReference type="InterPro" id="IPR023578">
    <property type="entry name" value="Ras_GEF_dom_sf"/>
</dbReference>
<gene>
    <name evidence="1" type="ORF">SCLTRI_LOCUS1581</name>
</gene>
<reference evidence="1" key="1">
    <citation type="submission" date="2020-10" db="EMBL/GenBank/DDBJ databases">
        <authorList>
            <person name="Kusch S."/>
        </authorList>
    </citation>
    <scope>NUCLEOTIDE SEQUENCE</scope>
    <source>
        <strain evidence="1">SwB9</strain>
    </source>
</reference>
<dbReference type="GO" id="GO:0007264">
    <property type="term" value="P:small GTPase-mediated signal transduction"/>
    <property type="evidence" value="ECO:0007669"/>
    <property type="project" value="InterPro"/>
</dbReference>
<protein>
    <submittedName>
        <fullName evidence="1">D4885eda-0fb1-4a99-9e56-0e3c8007606f</fullName>
    </submittedName>
</protein>
<evidence type="ECO:0000313" key="1">
    <source>
        <dbReference type="EMBL" id="CAD6441790.1"/>
    </source>
</evidence>
<name>A0A8H2ZLT5_9HELO</name>
<dbReference type="EMBL" id="CAJHIA010000007">
    <property type="protein sequence ID" value="CAD6441790.1"/>
    <property type="molecule type" value="Genomic_DNA"/>
</dbReference>
<evidence type="ECO:0000313" key="2">
    <source>
        <dbReference type="Proteomes" id="UP000624404"/>
    </source>
</evidence>
<dbReference type="InterPro" id="IPR036964">
    <property type="entry name" value="RASGEF_cat_dom_sf"/>
</dbReference>
<comment type="caution">
    <text evidence="1">The sequence shown here is derived from an EMBL/GenBank/DDBJ whole genome shotgun (WGS) entry which is preliminary data.</text>
</comment>
<accession>A0A8H2ZLT5</accession>
<dbReference type="GO" id="GO:0005085">
    <property type="term" value="F:guanyl-nucleotide exchange factor activity"/>
    <property type="evidence" value="ECO:0007669"/>
    <property type="project" value="InterPro"/>
</dbReference>
<dbReference type="AlphaFoldDB" id="A0A8H2ZLT5"/>